<dbReference type="EMBL" id="MLYV02000162">
    <property type="protein sequence ID" value="PSS34009.1"/>
    <property type="molecule type" value="Genomic_DNA"/>
</dbReference>
<accession>A0A2R6RVF4</accession>
<dbReference type="InterPro" id="IPR019734">
    <property type="entry name" value="TPR_rpt"/>
</dbReference>
<dbReference type="SUPFAM" id="SSF48452">
    <property type="entry name" value="TPR-like"/>
    <property type="match status" value="1"/>
</dbReference>
<sequence>MPAKYSHVKKRPQKKSTGSNGSTRLAKDHRNPNIHVDRSISQAMSTVTQLERAIARILLIRFEQDIARLFSTHLYCVALLHLPTFVMRCVTVGGPGWVAVNADSDEIKDFFRAAIGMDLRQAGERVATKSVLWSYTALRHFATSNNVPICRKRGLHSLRLLPHYSGLKAHLDTLQAMPSPAFSKPPHLGPLNEGLRALEEACEGKYGKASVGSSEWDPEWRLKVRVGYERISQTLWRVAREFDVRGYGMVLRDKLTTKWCDCGCSTDHLSEVCEKTVREDEEESGVRSGKEREWDGRGSGVYGWETEEEEDIWEIDLDFVTLEPEECEESHIDSEMTIGELMEWRYLRAEREKEQGNIAFKKGEYESAIDRYKLAHQIEPEMPHYQLNLAAAYLKIDKWIEAEQACDTALSQHKSIKGHWRRAQARKAQGRIEDAIKGMVMARCIPELSSRKVVDLRAMLRLQPSNDEAAAELTSLLPPVQVPPTGSRAPSAGAASSSSTTSHFAQSSHPTSPYISSSSRQPYTPPQFSHTQPPIKQKHSKPLPFARTFMDDRKLKISSIPMTIDVPVDFPSPIPTLGRNEKGKRPSMSPLGSIRTVSETFVYPSWERYVVKRTAN</sequence>
<dbReference type="PANTHER" id="PTHR46423">
    <property type="entry name" value="RNA POLYMERASE II-ASSOCIATED PROTEIN 3"/>
    <property type="match status" value="1"/>
</dbReference>
<name>A0A2R6RVF4_9APHY</name>
<dbReference type="InterPro" id="IPR011990">
    <property type="entry name" value="TPR-like_helical_dom_sf"/>
</dbReference>
<dbReference type="AlphaFoldDB" id="A0A2R6RVF4"/>
<dbReference type="Gene3D" id="1.25.40.10">
    <property type="entry name" value="Tetratricopeptide repeat domain"/>
    <property type="match status" value="1"/>
</dbReference>
<dbReference type="STRING" id="98765.A0A2R6RVF4"/>
<dbReference type="Proteomes" id="UP000186601">
    <property type="component" value="Unassembled WGS sequence"/>
</dbReference>
<feature type="repeat" description="TPR" evidence="2">
    <location>
        <begin position="349"/>
        <end position="382"/>
    </location>
</feature>
<dbReference type="InterPro" id="IPR051966">
    <property type="entry name" value="RPAP3"/>
</dbReference>
<dbReference type="OrthoDB" id="420195at2759"/>
<reference evidence="4 5" key="1">
    <citation type="submission" date="2018-02" db="EMBL/GenBank/DDBJ databases">
        <title>Genome sequence of the basidiomycete white-rot fungus Phlebia centrifuga.</title>
        <authorList>
            <person name="Granchi Z."/>
            <person name="Peng M."/>
            <person name="de Vries R.P."/>
            <person name="Hilden K."/>
            <person name="Makela M.R."/>
            <person name="Grigoriev I."/>
            <person name="Riley R."/>
        </authorList>
    </citation>
    <scope>NUCLEOTIDE SEQUENCE [LARGE SCALE GENOMIC DNA]</scope>
    <source>
        <strain evidence="4 5">FBCC195</strain>
    </source>
</reference>
<evidence type="ECO:0000313" key="5">
    <source>
        <dbReference type="Proteomes" id="UP000186601"/>
    </source>
</evidence>
<proteinExistence type="predicted"/>
<evidence type="ECO:0000313" key="4">
    <source>
        <dbReference type="EMBL" id="PSS34009.1"/>
    </source>
</evidence>
<feature type="region of interest" description="Disordered" evidence="3">
    <location>
        <begin position="478"/>
        <end position="542"/>
    </location>
</feature>
<dbReference type="PROSITE" id="PS50005">
    <property type="entry name" value="TPR"/>
    <property type="match status" value="1"/>
</dbReference>
<keyword evidence="1 2" id="KW-0802">TPR repeat</keyword>
<dbReference type="SMART" id="SM00028">
    <property type="entry name" value="TPR"/>
    <property type="match status" value="2"/>
</dbReference>
<evidence type="ECO:0000256" key="2">
    <source>
        <dbReference type="PROSITE-ProRule" id="PRU00339"/>
    </source>
</evidence>
<feature type="compositionally biased region" description="Low complexity" evidence="3">
    <location>
        <begin position="483"/>
        <end position="522"/>
    </location>
</feature>
<dbReference type="PANTHER" id="PTHR46423:SF1">
    <property type="entry name" value="RNA POLYMERASE II-ASSOCIATED PROTEIN 3"/>
    <property type="match status" value="1"/>
</dbReference>
<protein>
    <submittedName>
        <fullName evidence="4">Uncharacterized protein</fullName>
    </submittedName>
</protein>
<dbReference type="Pfam" id="PF13414">
    <property type="entry name" value="TPR_11"/>
    <property type="match status" value="1"/>
</dbReference>
<gene>
    <name evidence="4" type="ORF">PHLCEN_2v1913</name>
</gene>
<organism evidence="4 5">
    <name type="scientific">Hermanssonia centrifuga</name>
    <dbReference type="NCBI Taxonomy" id="98765"/>
    <lineage>
        <taxon>Eukaryota</taxon>
        <taxon>Fungi</taxon>
        <taxon>Dikarya</taxon>
        <taxon>Basidiomycota</taxon>
        <taxon>Agaricomycotina</taxon>
        <taxon>Agaricomycetes</taxon>
        <taxon>Polyporales</taxon>
        <taxon>Meruliaceae</taxon>
        <taxon>Hermanssonia</taxon>
    </lineage>
</organism>
<evidence type="ECO:0000256" key="3">
    <source>
        <dbReference type="SAM" id="MobiDB-lite"/>
    </source>
</evidence>
<evidence type="ECO:0000256" key="1">
    <source>
        <dbReference type="ARBA" id="ARBA00022803"/>
    </source>
</evidence>
<feature type="compositionally biased region" description="Basic residues" evidence="3">
    <location>
        <begin position="1"/>
        <end position="14"/>
    </location>
</feature>
<feature type="region of interest" description="Disordered" evidence="3">
    <location>
        <begin position="1"/>
        <end position="32"/>
    </location>
</feature>
<dbReference type="GO" id="GO:0101031">
    <property type="term" value="C:protein folding chaperone complex"/>
    <property type="evidence" value="ECO:0007669"/>
    <property type="project" value="TreeGrafter"/>
</dbReference>
<comment type="caution">
    <text evidence="4">The sequence shown here is derived from an EMBL/GenBank/DDBJ whole genome shotgun (WGS) entry which is preliminary data.</text>
</comment>
<keyword evidence="5" id="KW-1185">Reference proteome</keyword>